<dbReference type="GO" id="GO:0016279">
    <property type="term" value="F:protein-lysine N-methyltransferase activity"/>
    <property type="evidence" value="ECO:0007669"/>
    <property type="project" value="UniProtKB-UniRule"/>
</dbReference>
<dbReference type="PROSITE" id="PS00092">
    <property type="entry name" value="N6_MTASE"/>
    <property type="match status" value="1"/>
</dbReference>
<sequence>MAEKLKNPVSESGSHPDPEDDLDYETRLSNAAADALQEFFLERELEDERLAEAQMGHITDFQPQEDWQLSQFWYDDKTAEILAREALAVAGEYGRIACVSSPTVYRKLVGLKSLNVEVKCLEYDRKFEMFGNDFIFYDFNEPLDLDTCLKNHFDVVIADPPFLSEECLTKTALTLKYLARDKIILCTGAVMESLALKLLNVSPCEFRPTHQKQLQNEFLCYTNYESETLNSGN</sequence>
<dbReference type="InterPro" id="IPR019369">
    <property type="entry name" value="Efm5/EEF1AKMT1"/>
</dbReference>
<feature type="region of interest" description="Disordered" evidence="6">
    <location>
        <begin position="1"/>
        <end position="23"/>
    </location>
</feature>
<comment type="caution">
    <text evidence="7">The sequence shown here is derived from an EMBL/GenBank/DDBJ whole genome shotgun (WGS) entry which is preliminary data.</text>
</comment>
<evidence type="ECO:0000256" key="2">
    <source>
        <dbReference type="ARBA" id="ARBA00022490"/>
    </source>
</evidence>
<dbReference type="OrthoDB" id="206354at2759"/>
<dbReference type="Proteomes" id="UP000678393">
    <property type="component" value="Unassembled WGS sequence"/>
</dbReference>
<dbReference type="InterPro" id="IPR041370">
    <property type="entry name" value="Mlase_EEF1AKMT1/ZCCHC4"/>
</dbReference>
<evidence type="ECO:0000256" key="1">
    <source>
        <dbReference type="ARBA" id="ARBA00004496"/>
    </source>
</evidence>
<accession>A0A8S3ZPW6</accession>
<keyword evidence="3 5" id="KW-0489">Methyltransferase</keyword>
<evidence type="ECO:0000313" key="8">
    <source>
        <dbReference type="Proteomes" id="UP000678393"/>
    </source>
</evidence>
<keyword evidence="8" id="KW-1185">Reference proteome</keyword>
<dbReference type="GO" id="GO:0005737">
    <property type="term" value="C:cytoplasm"/>
    <property type="evidence" value="ECO:0007669"/>
    <property type="project" value="UniProtKB-SubCell"/>
</dbReference>
<reference evidence="7" key="1">
    <citation type="submission" date="2021-04" db="EMBL/GenBank/DDBJ databases">
        <authorList>
            <consortium name="Molecular Ecology Group"/>
        </authorList>
    </citation>
    <scope>NUCLEOTIDE SEQUENCE</scope>
</reference>
<keyword evidence="2 5" id="KW-0963">Cytoplasm</keyword>
<keyword evidence="4 5" id="KW-0808">Transferase</keyword>
<dbReference type="Pfam" id="PF10237">
    <property type="entry name" value="N6-adenineMlase"/>
    <property type="match status" value="1"/>
</dbReference>
<comment type="subcellular location">
    <subcellularLocation>
        <location evidence="1 5">Cytoplasm</location>
    </subcellularLocation>
</comment>
<dbReference type="GO" id="GO:0003676">
    <property type="term" value="F:nucleic acid binding"/>
    <property type="evidence" value="ECO:0007669"/>
    <property type="project" value="InterPro"/>
</dbReference>
<dbReference type="EMBL" id="CAJHNH020004757">
    <property type="protein sequence ID" value="CAG5131573.1"/>
    <property type="molecule type" value="Genomic_DNA"/>
</dbReference>
<comment type="similarity">
    <text evidence="5">Belongs to the class I-like SAM-binding methyltransferase superfamily. EFM5 family.</text>
</comment>
<dbReference type="HAMAP" id="MF_03187">
    <property type="entry name" value="Methyltr_EFM5"/>
    <property type="match status" value="1"/>
</dbReference>
<evidence type="ECO:0000256" key="6">
    <source>
        <dbReference type="SAM" id="MobiDB-lite"/>
    </source>
</evidence>
<organism evidence="7 8">
    <name type="scientific">Candidula unifasciata</name>
    <dbReference type="NCBI Taxonomy" id="100452"/>
    <lineage>
        <taxon>Eukaryota</taxon>
        <taxon>Metazoa</taxon>
        <taxon>Spiralia</taxon>
        <taxon>Lophotrochozoa</taxon>
        <taxon>Mollusca</taxon>
        <taxon>Gastropoda</taxon>
        <taxon>Heterobranchia</taxon>
        <taxon>Euthyneura</taxon>
        <taxon>Panpulmonata</taxon>
        <taxon>Eupulmonata</taxon>
        <taxon>Stylommatophora</taxon>
        <taxon>Helicina</taxon>
        <taxon>Helicoidea</taxon>
        <taxon>Geomitridae</taxon>
        <taxon>Candidula</taxon>
    </lineage>
</organism>
<dbReference type="InterPro" id="IPR002052">
    <property type="entry name" value="DNA_methylase_N6_adenine_CS"/>
</dbReference>
<dbReference type="PANTHER" id="PTHR13200:SF0">
    <property type="entry name" value="EEF1A LYSINE METHYLTRANSFERASE 1"/>
    <property type="match status" value="1"/>
</dbReference>
<dbReference type="EC" id="2.1.1.-" evidence="5"/>
<gene>
    <name evidence="7" type="ORF">CUNI_LOCUS17131</name>
</gene>
<evidence type="ECO:0000256" key="4">
    <source>
        <dbReference type="ARBA" id="ARBA00022679"/>
    </source>
</evidence>
<dbReference type="GO" id="GO:0032259">
    <property type="term" value="P:methylation"/>
    <property type="evidence" value="ECO:0007669"/>
    <property type="project" value="UniProtKB-KW"/>
</dbReference>
<evidence type="ECO:0000313" key="7">
    <source>
        <dbReference type="EMBL" id="CAG5131573.1"/>
    </source>
</evidence>
<evidence type="ECO:0000256" key="3">
    <source>
        <dbReference type="ARBA" id="ARBA00022603"/>
    </source>
</evidence>
<protein>
    <recommendedName>
        <fullName evidence="5">Protein-lysine N-methyltransferase CUNI_LOCUS17131</fullName>
        <ecNumber evidence="5">2.1.1.-</ecNumber>
    </recommendedName>
</protein>
<dbReference type="PANTHER" id="PTHR13200">
    <property type="entry name" value="EEF1A LYSINE METHYLTRANSFERASE 1"/>
    <property type="match status" value="1"/>
</dbReference>
<name>A0A8S3ZPW6_9EUPU</name>
<dbReference type="AlphaFoldDB" id="A0A8S3ZPW6"/>
<comment type="function">
    <text evidence="5">S-adenosyl-L-methionine-dependent protein-lysine N-methyltransferase that methylates elongation factor 1-alpha.</text>
</comment>
<proteinExistence type="inferred from homology"/>
<evidence type="ECO:0000256" key="5">
    <source>
        <dbReference type="HAMAP-Rule" id="MF_03187"/>
    </source>
</evidence>